<reference evidence="9 10" key="3">
    <citation type="journal article" date="2011" name="J. Bacteriol.">
        <title>Genome sequences of Mycoplasma alligatoris A21JP2T and Mycoplasma crocodyli MP145T.</title>
        <authorList>
            <person name="Brown D.R."/>
            <person name="Farmerie W.G."/>
            <person name="May M."/>
            <person name="Benders G.A."/>
            <person name="Durkin A.S."/>
            <person name="Hlavinka K."/>
            <person name="Hostetler J."/>
            <person name="Jackson J."/>
            <person name="Johnson J."/>
            <person name="Miller R.H."/>
            <person name="Paralanov V."/>
            <person name="Radune D."/>
            <person name="Szczypinski B."/>
            <person name="Glass J.I."/>
        </authorList>
    </citation>
    <scope>NUCLEOTIDE SEQUENCE [LARGE SCALE GENOMIC DNA]</scope>
    <source>
        <strain evidence="10">ATCC 51981 / MP145</strain>
    </source>
</reference>
<keyword evidence="6 7" id="KW-0472">Membrane</keyword>
<feature type="transmembrane region" description="Helical" evidence="7">
    <location>
        <begin position="300"/>
        <end position="318"/>
    </location>
</feature>
<evidence type="ECO:0000256" key="4">
    <source>
        <dbReference type="ARBA" id="ARBA00022692"/>
    </source>
</evidence>
<evidence type="ECO:0000256" key="5">
    <source>
        <dbReference type="ARBA" id="ARBA00022989"/>
    </source>
</evidence>
<dbReference type="InterPro" id="IPR000515">
    <property type="entry name" value="MetI-like"/>
</dbReference>
<accession>D5E6B2</accession>
<feature type="transmembrane region" description="Helical" evidence="7">
    <location>
        <begin position="107"/>
        <end position="132"/>
    </location>
</feature>
<evidence type="ECO:0000256" key="2">
    <source>
        <dbReference type="ARBA" id="ARBA00022448"/>
    </source>
</evidence>
<dbReference type="GO" id="GO:0005886">
    <property type="term" value="C:plasma membrane"/>
    <property type="evidence" value="ECO:0007669"/>
    <property type="project" value="UniProtKB-SubCell"/>
</dbReference>
<evidence type="ECO:0000256" key="3">
    <source>
        <dbReference type="ARBA" id="ARBA00022475"/>
    </source>
</evidence>
<gene>
    <name evidence="9" type="ordered locus">MCRO_0704</name>
</gene>
<dbReference type="CDD" id="cd06261">
    <property type="entry name" value="TM_PBP2"/>
    <property type="match status" value="1"/>
</dbReference>
<dbReference type="Proteomes" id="UP000001845">
    <property type="component" value="Chromosome"/>
</dbReference>
<organism evidence="9 10">
    <name type="scientific">Mycoplasma crocodyli (strain ATCC 51981 / MP145)</name>
    <dbReference type="NCBI Taxonomy" id="512564"/>
    <lineage>
        <taxon>Bacteria</taxon>
        <taxon>Bacillati</taxon>
        <taxon>Mycoplasmatota</taxon>
        <taxon>Mollicutes</taxon>
        <taxon>Mycoplasmataceae</taxon>
        <taxon>Mycoplasma</taxon>
    </lineage>
</organism>
<dbReference type="PANTHER" id="PTHR30193:SF37">
    <property type="entry name" value="INNER MEMBRANE ABC TRANSPORTER PERMEASE PROTEIN YCJO"/>
    <property type="match status" value="1"/>
</dbReference>
<dbReference type="AlphaFoldDB" id="D5E6B2"/>
<evidence type="ECO:0000256" key="7">
    <source>
        <dbReference type="RuleBase" id="RU363032"/>
    </source>
</evidence>
<dbReference type="Pfam" id="PF00528">
    <property type="entry name" value="BPD_transp_1"/>
    <property type="match status" value="1"/>
</dbReference>
<dbReference type="STRING" id="512564.MCRO_0704"/>
<name>D5E6B2_MYCCM</name>
<reference evidence="10" key="1">
    <citation type="submission" date="2010-03" db="EMBL/GenBank/DDBJ databases">
        <title>The complete genome of Mycoplasma crocodyli MP145.</title>
        <authorList>
            <person name="Glass J.I."/>
            <person name="Durkin A.S."/>
            <person name="Hostetler J."/>
            <person name="Jackson J."/>
            <person name="Johnson J."/>
            <person name="May M.A."/>
            <person name="Paralanov V."/>
            <person name="Radune D."/>
            <person name="Szczypinski B."/>
            <person name="Brown D.R."/>
        </authorList>
    </citation>
    <scope>NUCLEOTIDE SEQUENCE [LARGE SCALE GENOMIC DNA]</scope>
    <source>
        <strain evidence="10">ATCC 51981 / MP145</strain>
    </source>
</reference>
<comment type="subcellular location">
    <subcellularLocation>
        <location evidence="1 7">Cell membrane</location>
        <topology evidence="1 7">Multi-pass membrane protein</topology>
    </subcellularLocation>
</comment>
<dbReference type="HOGENOM" id="CLU_016047_0_2_14"/>
<dbReference type="EMBL" id="CP001991">
    <property type="protein sequence ID" value="ADE19495.1"/>
    <property type="molecule type" value="Genomic_DNA"/>
</dbReference>
<evidence type="ECO:0000256" key="1">
    <source>
        <dbReference type="ARBA" id="ARBA00004651"/>
    </source>
</evidence>
<dbReference type="OrthoDB" id="42615at2"/>
<feature type="domain" description="ABC transmembrane type-1" evidence="8">
    <location>
        <begin position="103"/>
        <end position="318"/>
    </location>
</feature>
<dbReference type="RefSeq" id="WP_013054272.1">
    <property type="nucleotide sequence ID" value="NC_014014.1"/>
</dbReference>
<dbReference type="Gene3D" id="1.10.3720.10">
    <property type="entry name" value="MetI-like"/>
    <property type="match status" value="1"/>
</dbReference>
<proteinExistence type="inferred from homology"/>
<feature type="transmembrane region" description="Helical" evidence="7">
    <location>
        <begin position="249"/>
        <end position="270"/>
    </location>
</feature>
<keyword evidence="3" id="KW-1003">Cell membrane</keyword>
<dbReference type="InterPro" id="IPR051393">
    <property type="entry name" value="ABC_transporter_permease"/>
</dbReference>
<keyword evidence="10" id="KW-1185">Reference proteome</keyword>
<evidence type="ECO:0000313" key="10">
    <source>
        <dbReference type="Proteomes" id="UP000001845"/>
    </source>
</evidence>
<evidence type="ECO:0000256" key="6">
    <source>
        <dbReference type="ARBA" id="ARBA00023136"/>
    </source>
</evidence>
<protein>
    <submittedName>
        <fullName evidence="9">Sugar ABC transporter, permease</fullName>
    </submittedName>
</protein>
<feature type="transmembrane region" description="Helical" evidence="7">
    <location>
        <begin position="191"/>
        <end position="216"/>
    </location>
</feature>
<keyword evidence="5 7" id="KW-1133">Transmembrane helix</keyword>
<feature type="transmembrane region" description="Helical" evidence="7">
    <location>
        <begin position="45"/>
        <end position="67"/>
    </location>
</feature>
<dbReference type="PANTHER" id="PTHR30193">
    <property type="entry name" value="ABC TRANSPORTER PERMEASE PROTEIN"/>
    <property type="match status" value="1"/>
</dbReference>
<comment type="similarity">
    <text evidence="7">Belongs to the binding-protein-dependent transport system permease family.</text>
</comment>
<reference key="2">
    <citation type="submission" date="2010-03" db="EMBL/GenBank/DDBJ databases">
        <authorList>
            <person name="Ma Z."/>
            <person name="Wang X."/>
            <person name="Liu H."/>
        </authorList>
    </citation>
    <scope>NUCLEOTIDE SEQUENCE</scope>
    <source>
        <strain>MP145</strain>
    </source>
</reference>
<keyword evidence="2 7" id="KW-0813">Transport</keyword>
<dbReference type="SUPFAM" id="SSF161098">
    <property type="entry name" value="MetI-like"/>
    <property type="match status" value="1"/>
</dbReference>
<dbReference type="GO" id="GO:0055085">
    <property type="term" value="P:transmembrane transport"/>
    <property type="evidence" value="ECO:0007669"/>
    <property type="project" value="InterPro"/>
</dbReference>
<evidence type="ECO:0000313" key="9">
    <source>
        <dbReference type="EMBL" id="ADE19495.1"/>
    </source>
</evidence>
<dbReference type="PROSITE" id="PS50928">
    <property type="entry name" value="ABC_TM1"/>
    <property type="match status" value="1"/>
</dbReference>
<dbReference type="KEGG" id="mcd:MCRO_0704"/>
<sequence length="348" mass="38293">MTNMYAWIAKTFPFLFKYGTKKVAAKKPNISASYLEKKTPFYKPFLLILPGVIIISLFTIAPFFITIKDAFLPLDNPADPQSAHFSLDGFKYLLKDPLYGVALRNSLLYGLLSLPIIISISLIISSAISLLYKKWARGLWQTIFFLPYVTSGVAISLTFINIFDAKFGVINSAFGVNIAWLTSGNDSGWNAFVAMFILGIWQNLAFNILIFTTAMLSVDKNLYKSASIDGSGTVKQFFKITLPSINKTTTFLITIGVIGGIKVFPLALFSNNPAEAILNGGSTLMLYVYNAVISSRFSDAGVASIFLFLIGVAFSTILRGGFDIVIKLANQLGERNVQTKINSTKLIR</sequence>
<dbReference type="InterPro" id="IPR035906">
    <property type="entry name" value="MetI-like_sf"/>
</dbReference>
<feature type="transmembrane region" description="Helical" evidence="7">
    <location>
        <begin position="144"/>
        <end position="163"/>
    </location>
</feature>
<evidence type="ECO:0000259" key="8">
    <source>
        <dbReference type="PROSITE" id="PS50928"/>
    </source>
</evidence>
<dbReference type="eggNOG" id="COG1175">
    <property type="taxonomic scope" value="Bacteria"/>
</dbReference>
<keyword evidence="4 7" id="KW-0812">Transmembrane</keyword>